<proteinExistence type="predicted"/>
<dbReference type="RefSeq" id="WP_113959642.1">
    <property type="nucleotide sequence ID" value="NZ_QNRR01000006.1"/>
</dbReference>
<evidence type="ECO:0000313" key="2">
    <source>
        <dbReference type="Proteomes" id="UP000253426"/>
    </source>
</evidence>
<reference evidence="1 2" key="1">
    <citation type="submission" date="2018-06" db="EMBL/GenBank/DDBJ databases">
        <title>Genomic Encyclopedia of Type Strains, Phase IV (KMG-IV): sequencing the most valuable type-strain genomes for metagenomic binning, comparative biology and taxonomic classification.</title>
        <authorList>
            <person name="Goeker M."/>
        </authorList>
    </citation>
    <scope>NUCLEOTIDE SEQUENCE [LARGE SCALE GENOMIC DNA]</scope>
    <source>
        <strain evidence="1 2">DSM 25532</strain>
    </source>
</reference>
<sequence length="140" mass="15740">MVTDSQTLRNRLGRLDPDDDEFELQADELVMALGPELGGSVCQPFLEFFEAHPLSYAGAPGTFVHHIETFYPSYIPALVQSVTRRPSLNGILLMNRVLNSPDCGKQTREEFLRLLQAVAASETYEKELVELAARYLSRHT</sequence>
<gene>
    <name evidence="1" type="ORF">DES53_106227</name>
</gene>
<dbReference type="OrthoDB" id="197072at2"/>
<keyword evidence="2" id="KW-1185">Reference proteome</keyword>
<evidence type="ECO:0000313" key="1">
    <source>
        <dbReference type="EMBL" id="RBP42518.1"/>
    </source>
</evidence>
<comment type="caution">
    <text evidence="1">The sequence shown here is derived from an EMBL/GenBank/DDBJ whole genome shotgun (WGS) entry which is preliminary data.</text>
</comment>
<accession>A0A366HIC2</accession>
<organism evidence="1 2">
    <name type="scientific">Roseimicrobium gellanilyticum</name>
    <dbReference type="NCBI Taxonomy" id="748857"/>
    <lineage>
        <taxon>Bacteria</taxon>
        <taxon>Pseudomonadati</taxon>
        <taxon>Verrucomicrobiota</taxon>
        <taxon>Verrucomicrobiia</taxon>
        <taxon>Verrucomicrobiales</taxon>
        <taxon>Verrucomicrobiaceae</taxon>
        <taxon>Roseimicrobium</taxon>
    </lineage>
</organism>
<dbReference type="Proteomes" id="UP000253426">
    <property type="component" value="Unassembled WGS sequence"/>
</dbReference>
<dbReference type="EMBL" id="QNRR01000006">
    <property type="protein sequence ID" value="RBP42518.1"/>
    <property type="molecule type" value="Genomic_DNA"/>
</dbReference>
<protein>
    <submittedName>
        <fullName evidence="1">Uncharacterized protein</fullName>
    </submittedName>
</protein>
<name>A0A366HIC2_9BACT</name>
<dbReference type="AlphaFoldDB" id="A0A366HIC2"/>